<keyword evidence="3" id="KW-1185">Reference proteome</keyword>
<organism evidence="2 3">
    <name type="scientific">Paraburkholderia sartisoli</name>
    <dbReference type="NCBI Taxonomy" id="83784"/>
    <lineage>
        <taxon>Bacteria</taxon>
        <taxon>Pseudomonadati</taxon>
        <taxon>Pseudomonadota</taxon>
        <taxon>Betaproteobacteria</taxon>
        <taxon>Burkholderiales</taxon>
        <taxon>Burkholderiaceae</taxon>
        <taxon>Paraburkholderia</taxon>
    </lineage>
</organism>
<dbReference type="PANTHER" id="PTHR30348">
    <property type="entry name" value="UNCHARACTERIZED PROTEIN YECE"/>
    <property type="match status" value="1"/>
</dbReference>
<evidence type="ECO:0000256" key="1">
    <source>
        <dbReference type="SAM" id="MobiDB-lite"/>
    </source>
</evidence>
<protein>
    <submittedName>
        <fullName evidence="2">Uncharacterized conserved protein YecE, DUF72 family</fullName>
    </submittedName>
</protein>
<dbReference type="Pfam" id="PF01904">
    <property type="entry name" value="DUF72"/>
    <property type="match status" value="1"/>
</dbReference>
<reference evidence="3" key="1">
    <citation type="submission" date="2016-10" db="EMBL/GenBank/DDBJ databases">
        <authorList>
            <person name="Varghese N."/>
            <person name="Submissions S."/>
        </authorList>
    </citation>
    <scope>NUCLEOTIDE SEQUENCE [LARGE SCALE GENOMIC DNA]</scope>
    <source>
        <strain evidence="3">LMG 24000</strain>
    </source>
</reference>
<dbReference type="Proteomes" id="UP000198638">
    <property type="component" value="Unassembled WGS sequence"/>
</dbReference>
<dbReference type="Gene3D" id="3.20.20.410">
    <property type="entry name" value="Protein of unknown function UPF0759"/>
    <property type="match status" value="1"/>
</dbReference>
<dbReference type="EMBL" id="FNRQ01000006">
    <property type="protein sequence ID" value="SEB13232.1"/>
    <property type="molecule type" value="Genomic_DNA"/>
</dbReference>
<evidence type="ECO:0000313" key="2">
    <source>
        <dbReference type="EMBL" id="SEB13232.1"/>
    </source>
</evidence>
<name>A0A1H4GX27_9BURK</name>
<dbReference type="SUPFAM" id="SSF117396">
    <property type="entry name" value="TM1631-like"/>
    <property type="match status" value="1"/>
</dbReference>
<dbReference type="InterPro" id="IPR002763">
    <property type="entry name" value="DUF72"/>
</dbReference>
<dbReference type="InterPro" id="IPR036520">
    <property type="entry name" value="UPF0759_sf"/>
</dbReference>
<proteinExistence type="predicted"/>
<evidence type="ECO:0000313" key="3">
    <source>
        <dbReference type="Proteomes" id="UP000198638"/>
    </source>
</evidence>
<feature type="region of interest" description="Disordered" evidence="1">
    <location>
        <begin position="1"/>
        <end position="34"/>
    </location>
</feature>
<dbReference type="STRING" id="83784.SAMN05192564_106365"/>
<dbReference type="AlphaFoldDB" id="A0A1H4GX27"/>
<gene>
    <name evidence="2" type="ORF">SAMN05192564_106365</name>
</gene>
<feature type="compositionally biased region" description="Low complexity" evidence="1">
    <location>
        <begin position="1"/>
        <end position="31"/>
    </location>
</feature>
<dbReference type="OrthoDB" id="9780310at2"/>
<sequence>MATRKTAVKTATKTAAKTAAKPAAKTTPKPADSSARIRVGIGGWTFEPWRGVFYPEGLTQKRELEYASRQLTTIEVNGTFYGSQKPATFAKWHDETPDDFVFSLKAPRFATNRRVLSEAGDSIERFFTSGVLELKDKLGPVNWQFATTRQFDPDDFEGFLKLLPKRVDGRAIRHAVEVRHESFCNAAFVALARRYEVAIVMAGDSKYPQIADPTAPFVYARVMGTTEAQSKGYSSNALDQWVTRARTWASGGTPDGLDISGDVNAENTPRDVYLYVISGFKAHNPAAAIAMLERLNKRNA</sequence>
<dbReference type="PANTHER" id="PTHR30348:SF4">
    <property type="entry name" value="DUF72 DOMAIN-CONTAINING PROTEIN"/>
    <property type="match status" value="1"/>
</dbReference>
<accession>A0A1H4GX27</accession>
<dbReference type="RefSeq" id="WP_090535645.1">
    <property type="nucleotide sequence ID" value="NZ_FNRQ01000006.1"/>
</dbReference>